<keyword evidence="1" id="KW-1133">Transmembrane helix</keyword>
<gene>
    <name evidence="2" type="ORF">I41_25640</name>
</gene>
<proteinExistence type="predicted"/>
<keyword evidence="1" id="KW-0472">Membrane</keyword>
<dbReference type="Proteomes" id="UP000317909">
    <property type="component" value="Chromosome"/>
</dbReference>
<keyword evidence="3" id="KW-1185">Reference proteome</keyword>
<dbReference type="AlphaFoldDB" id="A0A517TYE7"/>
<feature type="transmembrane region" description="Helical" evidence="1">
    <location>
        <begin position="100"/>
        <end position="119"/>
    </location>
</feature>
<dbReference type="RefSeq" id="WP_145432975.1">
    <property type="nucleotide sequence ID" value="NZ_CP036339.1"/>
</dbReference>
<evidence type="ECO:0000313" key="3">
    <source>
        <dbReference type="Proteomes" id="UP000317909"/>
    </source>
</evidence>
<dbReference type="EMBL" id="CP036339">
    <property type="protein sequence ID" value="QDT73375.1"/>
    <property type="molecule type" value="Genomic_DNA"/>
</dbReference>
<keyword evidence="1" id="KW-0812">Transmembrane</keyword>
<sequence length="147" mass="16056">MSTVIRNALVILCVAVCSLCILLMLTSIDHRHKVFLTLPLVGRIDGMVQQGFAFIEVSPSSTTGLGSTLGLSSQHLHGQPGYFYSSQRGHGIFGRGRNNVFFPLWYVILVFGLLAAFMYHFSGRFTLRSALIAMSVVAGLFGITVML</sequence>
<feature type="transmembrane region" description="Helical" evidence="1">
    <location>
        <begin position="6"/>
        <end position="25"/>
    </location>
</feature>
<reference evidence="2 3" key="1">
    <citation type="submission" date="2019-02" db="EMBL/GenBank/DDBJ databases">
        <title>Deep-cultivation of Planctomycetes and their phenomic and genomic characterization uncovers novel biology.</title>
        <authorList>
            <person name="Wiegand S."/>
            <person name="Jogler M."/>
            <person name="Boedeker C."/>
            <person name="Pinto D."/>
            <person name="Vollmers J."/>
            <person name="Rivas-Marin E."/>
            <person name="Kohn T."/>
            <person name="Peeters S.H."/>
            <person name="Heuer A."/>
            <person name="Rast P."/>
            <person name="Oberbeckmann S."/>
            <person name="Bunk B."/>
            <person name="Jeske O."/>
            <person name="Meyerdierks A."/>
            <person name="Storesund J.E."/>
            <person name="Kallscheuer N."/>
            <person name="Luecker S."/>
            <person name="Lage O.M."/>
            <person name="Pohl T."/>
            <person name="Merkel B.J."/>
            <person name="Hornburger P."/>
            <person name="Mueller R.-W."/>
            <person name="Bruemmer F."/>
            <person name="Labrenz M."/>
            <person name="Spormann A.M."/>
            <person name="Op den Camp H."/>
            <person name="Overmann J."/>
            <person name="Amann R."/>
            <person name="Jetten M.S.M."/>
            <person name="Mascher T."/>
            <person name="Medema M.H."/>
            <person name="Devos D.P."/>
            <person name="Kaster A.-K."/>
            <person name="Ovreas L."/>
            <person name="Rohde M."/>
            <person name="Galperin M.Y."/>
            <person name="Jogler C."/>
        </authorList>
    </citation>
    <scope>NUCLEOTIDE SEQUENCE [LARGE SCALE GENOMIC DNA]</scope>
    <source>
        <strain evidence="2 3">I41</strain>
    </source>
</reference>
<evidence type="ECO:0000256" key="1">
    <source>
        <dbReference type="SAM" id="Phobius"/>
    </source>
</evidence>
<organism evidence="2 3">
    <name type="scientific">Lacipirellula limnantheis</name>
    <dbReference type="NCBI Taxonomy" id="2528024"/>
    <lineage>
        <taxon>Bacteria</taxon>
        <taxon>Pseudomonadati</taxon>
        <taxon>Planctomycetota</taxon>
        <taxon>Planctomycetia</taxon>
        <taxon>Pirellulales</taxon>
        <taxon>Lacipirellulaceae</taxon>
        <taxon>Lacipirellula</taxon>
    </lineage>
</organism>
<accession>A0A517TYE7</accession>
<feature type="transmembrane region" description="Helical" evidence="1">
    <location>
        <begin position="125"/>
        <end position="146"/>
    </location>
</feature>
<name>A0A517TYE7_9BACT</name>
<dbReference type="KEGG" id="llh:I41_25640"/>
<evidence type="ECO:0000313" key="2">
    <source>
        <dbReference type="EMBL" id="QDT73375.1"/>
    </source>
</evidence>
<protein>
    <submittedName>
        <fullName evidence="2">Uncharacterized protein</fullName>
    </submittedName>
</protein>